<dbReference type="InterPro" id="IPR046249">
    <property type="entry name" value="DUF6282"/>
</dbReference>
<proteinExistence type="predicted"/>
<evidence type="ECO:0000313" key="1">
    <source>
        <dbReference type="EMBL" id="OSN06320.1"/>
    </source>
</evidence>
<dbReference type="EMBL" id="LUTP01000014">
    <property type="protein sequence ID" value="OSN06320.1"/>
    <property type="molecule type" value="Genomic_DNA"/>
</dbReference>
<evidence type="ECO:0000313" key="2">
    <source>
        <dbReference type="Proteomes" id="UP000194020"/>
    </source>
</evidence>
<organism evidence="1 2">
    <name type="scientific">Lonsdalea iberica</name>
    <dbReference type="NCBI Taxonomy" id="1082703"/>
    <lineage>
        <taxon>Bacteria</taxon>
        <taxon>Pseudomonadati</taxon>
        <taxon>Pseudomonadota</taxon>
        <taxon>Gammaproteobacteria</taxon>
        <taxon>Enterobacterales</taxon>
        <taxon>Pectobacteriaceae</taxon>
        <taxon>Lonsdalea</taxon>
    </lineage>
</organism>
<name>A0A1X3RWV1_9GAMM</name>
<dbReference type="InterPro" id="IPR016797">
    <property type="entry name" value="UCP021898"/>
</dbReference>
<dbReference type="Pfam" id="PF19799">
    <property type="entry name" value="DUF6282"/>
    <property type="match status" value="1"/>
</dbReference>
<reference evidence="1 2" key="1">
    <citation type="submission" date="2016-02" db="EMBL/GenBank/DDBJ databases">
        <title>Species-wide whole genome sequencing reveals diversity, host range in Lonsdalea quercina.</title>
        <authorList>
            <person name="Li Y."/>
        </authorList>
    </citation>
    <scope>NUCLEOTIDE SEQUENCE [LARGE SCALE GENOMIC DNA]</scope>
    <source>
        <strain evidence="1 2">LMG 26264</strain>
    </source>
</reference>
<dbReference type="OrthoDB" id="9789440at2"/>
<comment type="caution">
    <text evidence="1">The sequence shown here is derived from an EMBL/GenBank/DDBJ whole genome shotgun (WGS) entry which is preliminary data.</text>
</comment>
<gene>
    <name evidence="1" type="ORF">AU511_07470</name>
</gene>
<sequence length="301" mass="33353">MTCSFVDYWASRLRFLDVHYHAGPDSYRRRCTAFEAGQQYAGAKGGVVLKSHLGSVSALATAMQVLGLPVFGSVVLNTLAGGLSLNTVKQALSQYQFDAAPRLLVHLPTIVRTAHRSALSRTFANEYAREFSKHPLSITDDDGKIRAELKALISFAQHHNIVISSGHTTKDQTLRLIEAVEKAGGCRLMLNQPANPISGFSSRELAELGSYDWLYVEQCALTVYLGYQTEEDMYDVLSGVNNVVYSSDLGQIEQPEVSQWLIDSERWFRHAGLKPDQIDAVTRLHPLRMLDPRPSLNLTSG</sequence>
<protein>
    <recommendedName>
        <fullName evidence="3">Amidohydrolase-related domain-containing protein</fullName>
    </recommendedName>
</protein>
<dbReference type="PIRSF" id="PIRSF021898">
    <property type="entry name" value="UCP021898"/>
    <property type="match status" value="1"/>
</dbReference>
<dbReference type="RefSeq" id="WP_094109282.1">
    <property type="nucleotide sequence ID" value="NZ_LUTP01000014.1"/>
</dbReference>
<dbReference type="AlphaFoldDB" id="A0A1X3RWV1"/>
<dbReference type="Proteomes" id="UP000194020">
    <property type="component" value="Unassembled WGS sequence"/>
</dbReference>
<evidence type="ECO:0008006" key="3">
    <source>
        <dbReference type="Google" id="ProtNLM"/>
    </source>
</evidence>
<accession>A0A1X3RWV1</accession>